<dbReference type="EMBL" id="JBFSHR010000059">
    <property type="protein sequence ID" value="MEX6430538.1"/>
    <property type="molecule type" value="Genomic_DNA"/>
</dbReference>
<dbReference type="InterPro" id="IPR042243">
    <property type="entry name" value="HypD_1"/>
</dbReference>
<evidence type="ECO:0000313" key="4">
    <source>
        <dbReference type="EMBL" id="MEX6430538.1"/>
    </source>
</evidence>
<keyword evidence="2" id="KW-0479">Metal-binding</keyword>
<dbReference type="InterPro" id="IPR042244">
    <property type="entry name" value="HypD_2_sf"/>
</dbReference>
<dbReference type="NCBIfam" id="TIGR00075">
    <property type="entry name" value="hypD"/>
    <property type="match status" value="1"/>
</dbReference>
<gene>
    <name evidence="4" type="primary">hypD</name>
    <name evidence="4" type="ORF">AB6A68_11950</name>
</gene>
<dbReference type="RefSeq" id="WP_298382707.1">
    <property type="nucleotide sequence ID" value="NZ_JBFSHR010000059.1"/>
</dbReference>
<dbReference type="InterPro" id="IPR002780">
    <property type="entry name" value="Hyd_form_HypD"/>
</dbReference>
<dbReference type="PANTHER" id="PTHR30149:SF0">
    <property type="entry name" value="HYDROGENASE MATURATION FACTOR HYPD"/>
    <property type="match status" value="1"/>
</dbReference>
<keyword evidence="3" id="KW-0408">Iron</keyword>
<evidence type="ECO:0000256" key="1">
    <source>
        <dbReference type="ARBA" id="ARBA00007888"/>
    </source>
</evidence>
<evidence type="ECO:0000313" key="5">
    <source>
        <dbReference type="Proteomes" id="UP001560267"/>
    </source>
</evidence>
<dbReference type="PANTHER" id="PTHR30149">
    <property type="entry name" value="HYDROGENASE PROTEIN ASSEMBLY PROTEIN HYPD"/>
    <property type="match status" value="1"/>
</dbReference>
<dbReference type="Gene3D" id="6.10.20.100">
    <property type="match status" value="1"/>
</dbReference>
<keyword evidence="5" id="KW-1185">Reference proteome</keyword>
<accession>A0ABV3Y4P9</accession>
<organism evidence="4 5">
    <name type="scientific">Ferrimicrobium acidiphilum</name>
    <dbReference type="NCBI Taxonomy" id="121039"/>
    <lineage>
        <taxon>Bacteria</taxon>
        <taxon>Bacillati</taxon>
        <taxon>Actinomycetota</taxon>
        <taxon>Acidimicrobiia</taxon>
        <taxon>Acidimicrobiales</taxon>
        <taxon>Acidimicrobiaceae</taxon>
        <taxon>Ferrimicrobium</taxon>
    </lineage>
</organism>
<proteinExistence type="inferred from homology"/>
<comment type="caution">
    <text evidence="4">The sequence shown here is derived from an EMBL/GenBank/DDBJ whole genome shotgun (WGS) entry which is preliminary data.</text>
</comment>
<dbReference type="Pfam" id="PF01924">
    <property type="entry name" value="HypD"/>
    <property type="match status" value="1"/>
</dbReference>
<comment type="similarity">
    <text evidence="1">Belongs to the HypD family.</text>
</comment>
<evidence type="ECO:0000256" key="3">
    <source>
        <dbReference type="ARBA" id="ARBA00023004"/>
    </source>
</evidence>
<dbReference type="Gene3D" id="3.40.50.11750">
    <property type="entry name" value="HypD, alpha/beta domain 1"/>
    <property type="match status" value="2"/>
</dbReference>
<dbReference type="PIRSF" id="PIRSF005622">
    <property type="entry name" value="Hydrgn_mat_hypD"/>
    <property type="match status" value="1"/>
</dbReference>
<dbReference type="Proteomes" id="UP001560267">
    <property type="component" value="Unassembled WGS sequence"/>
</dbReference>
<name>A0ABV3Y4P9_9ACTN</name>
<sequence>MQFVDEFRNPELIKRLSDAIHAEVTARTYRIMEICGGHTHSIYRFGLQEMLPPNIELIHGPGCPVCVLPVGKVDEALLLARTHDLTLTAFGDVMRVPGSKESPFQAKAQGADIRMVYSPMDALKIALADPSREVVFFAIGFETTAPSTALTILNAKQLGAENFSVFCNHVTVGPPLRAIMTNEFFDLDGFIGPGHVSTVIGLDPYAFVADEFHRPIVVTGFEPADLMESILWLVKLINEGQATVENQYVRAVQRAGNRTALAAMTEVFEERPSFEWRGLGYIESSALRLREPYQAFDAELRYSVTPIRSPEPEGALCGEVLIGLKRPEDCPLLGTTCKPESPVGALMVSSEGACSAYYTYVHGRLVTSGERS</sequence>
<reference evidence="4 5" key="1">
    <citation type="submission" date="2024-07" db="EMBL/GenBank/DDBJ databases">
        <title>Draft Genome Sequence of Ferrimicrobium acidiphilum Strain YE2023, Isolated from a Pulp of Bioleach Reactor.</title>
        <authorList>
            <person name="Elkina Y.A."/>
            <person name="Bulaeva A.G."/>
            <person name="Beletsky A.V."/>
            <person name="Mardanov A.V."/>
        </authorList>
    </citation>
    <scope>NUCLEOTIDE SEQUENCE [LARGE SCALE GENOMIC DNA]</scope>
    <source>
        <strain evidence="4 5">YE2023</strain>
    </source>
</reference>
<evidence type="ECO:0000256" key="2">
    <source>
        <dbReference type="ARBA" id="ARBA00022723"/>
    </source>
</evidence>
<protein>
    <submittedName>
        <fullName evidence="4">Hydrogenase formation protein HypD</fullName>
    </submittedName>
</protein>